<protein>
    <recommendedName>
        <fullName evidence="7">Chemokine interleukin-8-like domain-containing protein</fullName>
    </recommendedName>
</protein>
<dbReference type="SUPFAM" id="SSF54117">
    <property type="entry name" value="Interleukin 8-like chemokines"/>
    <property type="match status" value="1"/>
</dbReference>
<dbReference type="PANTHER" id="PTHR12015:SF203">
    <property type="entry name" value="CHEMOKINE INTERLEUKIN-8-LIKE DOMAIN-CONTAINING PROTEIN"/>
    <property type="match status" value="1"/>
</dbReference>
<dbReference type="GO" id="GO:0005615">
    <property type="term" value="C:extracellular space"/>
    <property type="evidence" value="ECO:0007669"/>
    <property type="project" value="UniProtKB-KW"/>
</dbReference>
<sequence length="107" mass="11730">MSLLSFVLLAATAVCCFTTLCALPMEGFGVNKCQCVTTTSSIIPSRVFQRIEIVPPGAHCRYTEILITKKDNQIVCIDPAARWINNVITRVMRSKRNAKETAVPTAA</sequence>
<feature type="signal peptide" evidence="6">
    <location>
        <begin position="1"/>
        <end position="22"/>
    </location>
</feature>
<dbReference type="GO" id="GO:0042056">
    <property type="term" value="F:chemoattractant activity"/>
    <property type="evidence" value="ECO:0007669"/>
    <property type="project" value="UniProtKB-ARBA"/>
</dbReference>
<proteinExistence type="inferred from homology"/>
<evidence type="ECO:0000256" key="3">
    <source>
        <dbReference type="ARBA" id="ARBA00022514"/>
    </source>
</evidence>
<dbReference type="GO" id="GO:0008009">
    <property type="term" value="F:chemokine activity"/>
    <property type="evidence" value="ECO:0007669"/>
    <property type="project" value="InterPro"/>
</dbReference>
<evidence type="ECO:0000256" key="1">
    <source>
        <dbReference type="ARBA" id="ARBA00004613"/>
    </source>
</evidence>
<organism evidence="8 9">
    <name type="scientific">Cyprinus carpio</name>
    <name type="common">Common carp</name>
    <dbReference type="NCBI Taxonomy" id="7962"/>
    <lineage>
        <taxon>Eukaryota</taxon>
        <taxon>Metazoa</taxon>
        <taxon>Chordata</taxon>
        <taxon>Craniata</taxon>
        <taxon>Vertebrata</taxon>
        <taxon>Euteleostomi</taxon>
        <taxon>Actinopterygii</taxon>
        <taxon>Neopterygii</taxon>
        <taxon>Teleostei</taxon>
        <taxon>Ostariophysi</taxon>
        <taxon>Cypriniformes</taxon>
        <taxon>Cyprinidae</taxon>
        <taxon>Cyprininae</taxon>
        <taxon>Cyprinus</taxon>
    </lineage>
</organism>
<name>A0A8C1NZV0_CYPCA</name>
<keyword evidence="3" id="KW-0202">Cytokine</keyword>
<dbReference type="InterPro" id="IPR039809">
    <property type="entry name" value="Chemokine_b/g/d"/>
</dbReference>
<evidence type="ECO:0000256" key="4">
    <source>
        <dbReference type="ARBA" id="ARBA00022525"/>
    </source>
</evidence>
<dbReference type="Proteomes" id="UP000694427">
    <property type="component" value="Unplaced"/>
</dbReference>
<dbReference type="GO" id="GO:0006955">
    <property type="term" value="P:immune response"/>
    <property type="evidence" value="ECO:0007669"/>
    <property type="project" value="InterPro"/>
</dbReference>
<keyword evidence="9" id="KW-1185">Reference proteome</keyword>
<feature type="domain" description="Chemokine interleukin-8-like" evidence="7">
    <location>
        <begin position="30"/>
        <end position="91"/>
    </location>
</feature>
<dbReference type="GO" id="GO:0006952">
    <property type="term" value="P:defense response"/>
    <property type="evidence" value="ECO:0007669"/>
    <property type="project" value="InterPro"/>
</dbReference>
<dbReference type="FunFam" id="2.40.50.40:FF:000004">
    <property type="entry name" value="C-X-C motif chemokine"/>
    <property type="match status" value="1"/>
</dbReference>
<dbReference type="SMART" id="SM00199">
    <property type="entry name" value="SCY"/>
    <property type="match status" value="1"/>
</dbReference>
<dbReference type="InterPro" id="IPR001811">
    <property type="entry name" value="Chemokine_IL8-like_dom"/>
</dbReference>
<keyword evidence="6" id="KW-0732">Signal</keyword>
<feature type="chain" id="PRO_5033982367" description="Chemokine interleukin-8-like domain-containing protein" evidence="6">
    <location>
        <begin position="23"/>
        <end position="107"/>
    </location>
</feature>
<dbReference type="InterPro" id="IPR033899">
    <property type="entry name" value="CXC_Chemokine_domain"/>
</dbReference>
<dbReference type="Gene3D" id="2.40.50.40">
    <property type="match status" value="1"/>
</dbReference>
<reference evidence="8" key="2">
    <citation type="submission" date="2025-09" db="UniProtKB">
        <authorList>
            <consortium name="Ensembl"/>
        </authorList>
    </citation>
    <scope>IDENTIFICATION</scope>
</reference>
<dbReference type="InterPro" id="IPR001089">
    <property type="entry name" value="Chemokine_CXC"/>
</dbReference>
<accession>A0A8C1NZV0</accession>
<comment type="function">
    <text evidence="5">Ligand for cxcr3.2. Chemotactic for macrophages.</text>
</comment>
<dbReference type="Pfam" id="PF00048">
    <property type="entry name" value="IL8"/>
    <property type="match status" value="1"/>
</dbReference>
<dbReference type="AlphaFoldDB" id="A0A8C1NZV0"/>
<dbReference type="InterPro" id="IPR036048">
    <property type="entry name" value="Interleukin_8-like_sf"/>
</dbReference>
<reference evidence="8" key="1">
    <citation type="submission" date="2025-08" db="UniProtKB">
        <authorList>
            <consortium name="Ensembl"/>
        </authorList>
    </citation>
    <scope>IDENTIFICATION</scope>
</reference>
<evidence type="ECO:0000313" key="8">
    <source>
        <dbReference type="Ensembl" id="ENSCCRP00010098135.1"/>
    </source>
</evidence>
<evidence type="ECO:0000259" key="7">
    <source>
        <dbReference type="SMART" id="SM00199"/>
    </source>
</evidence>
<keyword evidence="4" id="KW-0964">Secreted</keyword>
<dbReference type="PANTHER" id="PTHR12015">
    <property type="entry name" value="SMALL INDUCIBLE CYTOKINE A"/>
    <property type="match status" value="1"/>
</dbReference>
<evidence type="ECO:0000313" key="9">
    <source>
        <dbReference type="Proteomes" id="UP000694427"/>
    </source>
</evidence>
<dbReference type="CDD" id="cd00273">
    <property type="entry name" value="Chemokine_CXC"/>
    <property type="match status" value="1"/>
</dbReference>
<dbReference type="PRINTS" id="PR00437">
    <property type="entry name" value="SMALLCYTKCXC"/>
</dbReference>
<dbReference type="Ensembl" id="ENSCCRT00010108855.1">
    <property type="protein sequence ID" value="ENSCCRP00010098135.1"/>
    <property type="gene ID" value="ENSCCRG00010043000.1"/>
</dbReference>
<evidence type="ECO:0000256" key="6">
    <source>
        <dbReference type="SAM" id="SignalP"/>
    </source>
</evidence>
<evidence type="ECO:0000256" key="2">
    <source>
        <dbReference type="ARBA" id="ARBA00010665"/>
    </source>
</evidence>
<comment type="subcellular location">
    <subcellularLocation>
        <location evidence="1">Secreted</location>
    </subcellularLocation>
</comment>
<comment type="similarity">
    <text evidence="2">Belongs to the intercrine alpha (chemokine CxC) family.</text>
</comment>
<evidence type="ECO:0000256" key="5">
    <source>
        <dbReference type="ARBA" id="ARBA00054901"/>
    </source>
</evidence>